<feature type="signal peptide" evidence="8">
    <location>
        <begin position="1"/>
        <end position="20"/>
    </location>
</feature>
<comment type="similarity">
    <text evidence="7">Belongs to the TonB-dependent receptor family.</text>
</comment>
<dbReference type="PROSITE" id="PS52016">
    <property type="entry name" value="TONB_DEPENDENT_REC_3"/>
    <property type="match status" value="1"/>
</dbReference>
<dbReference type="NCBIfam" id="TIGR04056">
    <property type="entry name" value="OMP_RagA_SusC"/>
    <property type="match status" value="1"/>
</dbReference>
<accession>A0ABR9W9K9</accession>
<comment type="caution">
    <text evidence="10">The sequence shown here is derived from an EMBL/GenBank/DDBJ whole genome shotgun (WGS) entry which is preliminary data.</text>
</comment>
<proteinExistence type="inferred from homology"/>
<comment type="subcellular location">
    <subcellularLocation>
        <location evidence="1 7">Cell outer membrane</location>
        <topology evidence="1 7">Multi-pass membrane protein</topology>
    </subcellularLocation>
</comment>
<dbReference type="NCBIfam" id="TIGR04057">
    <property type="entry name" value="SusC_RagA_signa"/>
    <property type="match status" value="1"/>
</dbReference>
<dbReference type="SUPFAM" id="SSF56935">
    <property type="entry name" value="Porins"/>
    <property type="match status" value="1"/>
</dbReference>
<keyword evidence="2 7" id="KW-0813">Transport</keyword>
<keyword evidence="11" id="KW-1185">Reference proteome</keyword>
<evidence type="ECO:0000256" key="3">
    <source>
        <dbReference type="ARBA" id="ARBA00022452"/>
    </source>
</evidence>
<feature type="domain" description="TonB-dependent receptor plug" evidence="9">
    <location>
        <begin position="117"/>
        <end position="219"/>
    </location>
</feature>
<dbReference type="InterPro" id="IPR008969">
    <property type="entry name" value="CarboxyPept-like_regulatory"/>
</dbReference>
<evidence type="ECO:0000256" key="4">
    <source>
        <dbReference type="ARBA" id="ARBA00022692"/>
    </source>
</evidence>
<feature type="chain" id="PRO_5047524943" evidence="8">
    <location>
        <begin position="21"/>
        <end position="1067"/>
    </location>
</feature>
<evidence type="ECO:0000313" key="10">
    <source>
        <dbReference type="EMBL" id="MBE9462122.1"/>
    </source>
</evidence>
<evidence type="ECO:0000259" key="9">
    <source>
        <dbReference type="Pfam" id="PF07715"/>
    </source>
</evidence>
<dbReference type="InterPro" id="IPR023996">
    <property type="entry name" value="TonB-dep_OMP_SusC/RagA"/>
</dbReference>
<evidence type="ECO:0000256" key="7">
    <source>
        <dbReference type="PROSITE-ProRule" id="PRU01360"/>
    </source>
</evidence>
<keyword evidence="4 7" id="KW-0812">Transmembrane</keyword>
<reference evidence="11" key="1">
    <citation type="submission" date="2023-07" db="EMBL/GenBank/DDBJ databases">
        <title>Dyadobacter sp. nov 'subterranea' isolated from contaminted grondwater.</title>
        <authorList>
            <person name="Szabo I."/>
            <person name="Al-Omari J."/>
            <person name="Szerdahelyi S.G."/>
            <person name="Rado J."/>
        </authorList>
    </citation>
    <scope>NUCLEOTIDE SEQUENCE [LARGE SCALE GENOMIC DNA]</scope>
    <source>
        <strain evidence="11">UP-52</strain>
    </source>
</reference>
<keyword evidence="8" id="KW-0732">Signal</keyword>
<evidence type="ECO:0000256" key="1">
    <source>
        <dbReference type="ARBA" id="ARBA00004571"/>
    </source>
</evidence>
<evidence type="ECO:0000256" key="2">
    <source>
        <dbReference type="ARBA" id="ARBA00022448"/>
    </source>
</evidence>
<dbReference type="InterPro" id="IPR037066">
    <property type="entry name" value="Plug_dom_sf"/>
</dbReference>
<evidence type="ECO:0000256" key="6">
    <source>
        <dbReference type="ARBA" id="ARBA00023237"/>
    </source>
</evidence>
<dbReference type="Pfam" id="PF13715">
    <property type="entry name" value="CarbopepD_reg_2"/>
    <property type="match status" value="1"/>
</dbReference>
<dbReference type="InterPro" id="IPR012910">
    <property type="entry name" value="Plug_dom"/>
</dbReference>
<dbReference type="RefSeq" id="WP_194120347.1">
    <property type="nucleotide sequence ID" value="NZ_JACYGY010000001.1"/>
</dbReference>
<dbReference type="Pfam" id="PF07715">
    <property type="entry name" value="Plug"/>
    <property type="match status" value="1"/>
</dbReference>
<keyword evidence="5 7" id="KW-0472">Membrane</keyword>
<dbReference type="EMBL" id="JACYGY010000001">
    <property type="protein sequence ID" value="MBE9462122.1"/>
    <property type="molecule type" value="Genomic_DNA"/>
</dbReference>
<keyword evidence="3 7" id="KW-1134">Transmembrane beta strand</keyword>
<evidence type="ECO:0000313" key="11">
    <source>
        <dbReference type="Proteomes" id="UP000634134"/>
    </source>
</evidence>
<dbReference type="Gene3D" id="2.170.130.10">
    <property type="entry name" value="TonB-dependent receptor, plug domain"/>
    <property type="match status" value="1"/>
</dbReference>
<keyword evidence="6 7" id="KW-0998">Cell outer membrane</keyword>
<protein>
    <submittedName>
        <fullName evidence="10">SusC/RagA family TonB-linked outer membrane protein</fullName>
    </submittedName>
</protein>
<organism evidence="10 11">
    <name type="scientific">Dyadobacter subterraneus</name>
    <dbReference type="NCBI Taxonomy" id="2773304"/>
    <lineage>
        <taxon>Bacteria</taxon>
        <taxon>Pseudomonadati</taxon>
        <taxon>Bacteroidota</taxon>
        <taxon>Cytophagia</taxon>
        <taxon>Cytophagales</taxon>
        <taxon>Spirosomataceae</taxon>
        <taxon>Dyadobacter</taxon>
    </lineage>
</organism>
<evidence type="ECO:0000256" key="8">
    <source>
        <dbReference type="SAM" id="SignalP"/>
    </source>
</evidence>
<dbReference type="Gene3D" id="2.40.170.20">
    <property type="entry name" value="TonB-dependent receptor, beta-barrel domain"/>
    <property type="match status" value="1"/>
</dbReference>
<gene>
    <name evidence="10" type="ORF">IEE83_09540</name>
</gene>
<evidence type="ECO:0000256" key="5">
    <source>
        <dbReference type="ARBA" id="ARBA00023136"/>
    </source>
</evidence>
<dbReference type="InterPro" id="IPR039426">
    <property type="entry name" value="TonB-dep_rcpt-like"/>
</dbReference>
<sequence length="1067" mass="117494">MRLFLTLFFLGLLQTLSAQSVLKGRVVSLPDSAALAGAVIKLKGVNQGVTTDENGRFTLVTELDTLSLQISYIGFQPRELRLHLPAPNLVVAGLLPDENQLGEVVISTGYEKIPRERATGSFSFVDNALLNRRVGADIVSRLDDVAAGLINNRGKGGAQGLLIRGQSTINSAARPLIVIDNFAYAGDLNTINPNDIESITILKDAAAASIWGSRAGNGVIVITTKKGSGSGAVQISLNSNLTVGAKPDLFYQPRMSTADYIANERHLFESGGYSSAEKSASHYPLTPVSELLIAQRDKVISAEQAESQIQKLTSYDVRNDYEKYLYQSSISQQYALSFKGGSPKHRYFVSGGYDRTRPSEVGNSSQRLTFNANNTFVLSPKLEFSAGIYYAESKSKTNNPGALTYTNPLTGNISTAIYPYAQLADQNGNALSIIKDYRLSFTGQAQKQGLLNWDYSPLQEMAAADNSVKLTDYRINLGTEYKILPSLTFSGLYQYGRGITVSRNLYSQNTYMARNLINQLTSVDSAGLVRRNLPLGGILDQSESAYTSHSGRAQLHYQQTLFGTDELTVLAGAEIRNFSTEGGSSRYYGYDERYASNSPVDYTTAFRSFVNPATTLRIPFVDSRYGTTDRYLSFYVNGSYTLKKKYIFSASARKDQSNLFGVKTNDKSVPLYSLGAAWNLSQERFFHVGWLPYLKLRSTFGYSGNSNTNVSAYTTAYIEGTDYYTGAPYAVISNPPNSNLRWEKVKNLNFALDFETRNRILSGTVEYYLKKGIDLIGSMPYPGSSGVKTFTGNYASTSGRGLDVTLSARIFDKVFKWQSDLLFSRAADKVTKYDVKALSTDYLGNGDGTSIYPLEGKPLYSVYSLKWAGLDPLTGNPQGYLGSEVSKDYASILKADPATLVYNGPARPKLFGALRNSFSWKSLALSVNINYRFGHYFRLRSVSYTDLNNGVVTHSDYALRWQKPGDELTTQVPSSPQISNTNRDNFYAYAQPLVKKADNIRLQDINLSYNLTGGGLKKLPFHSASLYLYANNIGILWKSYKGKLDPDYAQAAFAPVRSLSLGVKIDL</sequence>
<dbReference type="Gene3D" id="2.60.40.1120">
    <property type="entry name" value="Carboxypeptidase-like, regulatory domain"/>
    <property type="match status" value="1"/>
</dbReference>
<dbReference type="InterPro" id="IPR036942">
    <property type="entry name" value="Beta-barrel_TonB_sf"/>
</dbReference>
<dbReference type="Proteomes" id="UP000634134">
    <property type="component" value="Unassembled WGS sequence"/>
</dbReference>
<dbReference type="SUPFAM" id="SSF49464">
    <property type="entry name" value="Carboxypeptidase regulatory domain-like"/>
    <property type="match status" value="1"/>
</dbReference>
<name>A0ABR9W9K9_9BACT</name>
<dbReference type="InterPro" id="IPR023997">
    <property type="entry name" value="TonB-dep_OMP_SusC/RagA_CS"/>
</dbReference>